<comment type="caution">
    <text evidence="1">The sequence shown here is derived from an EMBL/GenBank/DDBJ whole genome shotgun (WGS) entry which is preliminary data.</text>
</comment>
<dbReference type="InParanoid" id="A0A1V9XLU0"/>
<dbReference type="EMBL" id="MNPL01007955">
    <property type="protein sequence ID" value="OQR74457.1"/>
    <property type="molecule type" value="Genomic_DNA"/>
</dbReference>
<evidence type="ECO:0000313" key="1">
    <source>
        <dbReference type="EMBL" id="OQR74457.1"/>
    </source>
</evidence>
<proteinExistence type="predicted"/>
<keyword evidence="2" id="KW-1185">Reference proteome</keyword>
<reference evidence="1 2" key="1">
    <citation type="journal article" date="2017" name="Gigascience">
        <title>Draft genome of the honey bee ectoparasitic mite, Tropilaelaps mercedesae, is shaped by the parasitic life history.</title>
        <authorList>
            <person name="Dong X."/>
            <person name="Armstrong S.D."/>
            <person name="Xia D."/>
            <person name="Makepeace B.L."/>
            <person name="Darby A.C."/>
            <person name="Kadowaki T."/>
        </authorList>
    </citation>
    <scope>NUCLEOTIDE SEQUENCE [LARGE SCALE GENOMIC DNA]</scope>
    <source>
        <strain evidence="1">Wuxi-XJTLU</strain>
    </source>
</reference>
<evidence type="ECO:0000313" key="2">
    <source>
        <dbReference type="Proteomes" id="UP000192247"/>
    </source>
</evidence>
<name>A0A1V9XLU0_9ACAR</name>
<organism evidence="1 2">
    <name type="scientific">Tropilaelaps mercedesae</name>
    <dbReference type="NCBI Taxonomy" id="418985"/>
    <lineage>
        <taxon>Eukaryota</taxon>
        <taxon>Metazoa</taxon>
        <taxon>Ecdysozoa</taxon>
        <taxon>Arthropoda</taxon>
        <taxon>Chelicerata</taxon>
        <taxon>Arachnida</taxon>
        <taxon>Acari</taxon>
        <taxon>Parasitiformes</taxon>
        <taxon>Mesostigmata</taxon>
        <taxon>Gamasina</taxon>
        <taxon>Dermanyssoidea</taxon>
        <taxon>Laelapidae</taxon>
        <taxon>Tropilaelaps</taxon>
    </lineage>
</organism>
<protein>
    <submittedName>
        <fullName evidence="1">Uncharacterized protein</fullName>
    </submittedName>
</protein>
<gene>
    <name evidence="1" type="ORF">BIW11_09057</name>
</gene>
<sequence length="52" mass="5889">MSPPAKHLLAHQKAVVDKIRSCSRQRHDVRFGVLRFGSCVICIVTSVKTQRK</sequence>
<accession>A0A1V9XLU0</accession>
<dbReference type="AlphaFoldDB" id="A0A1V9XLU0"/>
<dbReference type="Proteomes" id="UP000192247">
    <property type="component" value="Unassembled WGS sequence"/>
</dbReference>